<feature type="non-terminal residue" evidence="2">
    <location>
        <position position="265"/>
    </location>
</feature>
<feature type="region of interest" description="Disordered" evidence="1">
    <location>
        <begin position="110"/>
        <end position="133"/>
    </location>
</feature>
<feature type="region of interest" description="Disordered" evidence="1">
    <location>
        <begin position="1"/>
        <end position="95"/>
    </location>
</feature>
<dbReference type="EMBL" id="CAXKWB010000190">
    <property type="protein sequence ID" value="CAL4059765.1"/>
    <property type="molecule type" value="Genomic_DNA"/>
</dbReference>
<accession>A0AAV2PLP5</accession>
<dbReference type="Proteomes" id="UP001497623">
    <property type="component" value="Unassembled WGS sequence"/>
</dbReference>
<dbReference type="AlphaFoldDB" id="A0AAV2PLP5"/>
<evidence type="ECO:0000313" key="2">
    <source>
        <dbReference type="EMBL" id="CAL4059765.1"/>
    </source>
</evidence>
<evidence type="ECO:0000313" key="3">
    <source>
        <dbReference type="Proteomes" id="UP001497623"/>
    </source>
</evidence>
<organism evidence="2 3">
    <name type="scientific">Meganyctiphanes norvegica</name>
    <name type="common">Northern krill</name>
    <name type="synonym">Thysanopoda norvegica</name>
    <dbReference type="NCBI Taxonomy" id="48144"/>
    <lineage>
        <taxon>Eukaryota</taxon>
        <taxon>Metazoa</taxon>
        <taxon>Ecdysozoa</taxon>
        <taxon>Arthropoda</taxon>
        <taxon>Crustacea</taxon>
        <taxon>Multicrustacea</taxon>
        <taxon>Malacostraca</taxon>
        <taxon>Eumalacostraca</taxon>
        <taxon>Eucarida</taxon>
        <taxon>Euphausiacea</taxon>
        <taxon>Euphausiidae</taxon>
        <taxon>Meganyctiphanes</taxon>
    </lineage>
</organism>
<protein>
    <submittedName>
        <fullName evidence="2">Uncharacterized protein</fullName>
    </submittedName>
</protein>
<feature type="compositionally biased region" description="Low complexity" evidence="1">
    <location>
        <begin position="44"/>
        <end position="55"/>
    </location>
</feature>
<gene>
    <name evidence="2" type="ORF">MNOR_LOCUS808</name>
</gene>
<name>A0AAV2PLP5_MEGNR</name>
<keyword evidence="3" id="KW-1185">Reference proteome</keyword>
<comment type="caution">
    <text evidence="2">The sequence shown here is derived from an EMBL/GenBank/DDBJ whole genome shotgun (WGS) entry which is preliminary data.</text>
</comment>
<evidence type="ECO:0000256" key="1">
    <source>
        <dbReference type="SAM" id="MobiDB-lite"/>
    </source>
</evidence>
<sequence length="265" mass="28894">MTGGEPKPGTDFALGLQQHNNICNNDRDRQLGRVDSGTGSDSGQTPPTVSSPTQTNEDSTTNLHLQDDDGYPATDEFDDESARDSAYEEESSECWSPLLGLTRQSSCLEAVPEDGDDEGEAPSPPSRRASILDDELRELSIRRTSHVGGMSRRGSLFDEYLGPDGKNQSLLGRRDSLMEAVLAAKRTGWRGLVRTDSVESGASMASSLASISSMGSEHDCFCDDCLLGITDLPQMLPNQPIRPKKANSKRARNIIFYPFIISYKE</sequence>
<proteinExistence type="predicted"/>
<reference evidence="2 3" key="1">
    <citation type="submission" date="2024-05" db="EMBL/GenBank/DDBJ databases">
        <authorList>
            <person name="Wallberg A."/>
        </authorList>
    </citation>
    <scope>NUCLEOTIDE SEQUENCE [LARGE SCALE GENOMIC DNA]</scope>
</reference>
<feature type="compositionally biased region" description="Acidic residues" evidence="1">
    <location>
        <begin position="111"/>
        <end position="120"/>
    </location>
</feature>